<proteinExistence type="predicted"/>
<organism evidence="1 2">
    <name type="scientific">Ixodes persulcatus</name>
    <name type="common">Taiga tick</name>
    <dbReference type="NCBI Taxonomy" id="34615"/>
    <lineage>
        <taxon>Eukaryota</taxon>
        <taxon>Metazoa</taxon>
        <taxon>Ecdysozoa</taxon>
        <taxon>Arthropoda</taxon>
        <taxon>Chelicerata</taxon>
        <taxon>Arachnida</taxon>
        <taxon>Acari</taxon>
        <taxon>Parasitiformes</taxon>
        <taxon>Ixodida</taxon>
        <taxon>Ixodoidea</taxon>
        <taxon>Ixodidae</taxon>
        <taxon>Ixodinae</taxon>
        <taxon>Ixodes</taxon>
    </lineage>
</organism>
<protein>
    <submittedName>
        <fullName evidence="1">Uncharacterized protein</fullName>
    </submittedName>
</protein>
<gene>
    <name evidence="1" type="ORF">HPB47_018102</name>
</gene>
<sequence length="250" mass="27640">MKPTGHPRQRTGGSSYLCNQENRSRWKKTQALRQKKLPPLPDDDYKITQAIIATAQLSTAETAQATLRFRRDQNLVVVSTPNIDSSTRVQQITALKFGTKQYEVTAYLAVPDNSCRGVVSGVKTRTTAEELTENLCATGINILYARMMGQTNTAVITFKGIKVPRFVYLSGGEYPCRPYQPKPQVCGVCLGLGHRTDVCPQPEHGRCTTYVARPAEPWKTMTTALTAEANTWQPTPAARPVRGPPTTRNT</sequence>
<dbReference type="Proteomes" id="UP000805193">
    <property type="component" value="Unassembled WGS sequence"/>
</dbReference>
<reference evidence="1 2" key="1">
    <citation type="journal article" date="2020" name="Cell">
        <title>Large-Scale Comparative Analyses of Tick Genomes Elucidate Their Genetic Diversity and Vector Capacities.</title>
        <authorList>
            <consortium name="Tick Genome and Microbiome Consortium (TIGMIC)"/>
            <person name="Jia N."/>
            <person name="Wang J."/>
            <person name="Shi W."/>
            <person name="Du L."/>
            <person name="Sun Y."/>
            <person name="Zhan W."/>
            <person name="Jiang J.F."/>
            <person name="Wang Q."/>
            <person name="Zhang B."/>
            <person name="Ji P."/>
            <person name="Bell-Sakyi L."/>
            <person name="Cui X.M."/>
            <person name="Yuan T.T."/>
            <person name="Jiang B.G."/>
            <person name="Yang W.F."/>
            <person name="Lam T.T."/>
            <person name="Chang Q.C."/>
            <person name="Ding S.J."/>
            <person name="Wang X.J."/>
            <person name="Zhu J.G."/>
            <person name="Ruan X.D."/>
            <person name="Zhao L."/>
            <person name="Wei J.T."/>
            <person name="Ye R.Z."/>
            <person name="Que T.C."/>
            <person name="Du C.H."/>
            <person name="Zhou Y.H."/>
            <person name="Cheng J.X."/>
            <person name="Dai P.F."/>
            <person name="Guo W.B."/>
            <person name="Han X.H."/>
            <person name="Huang E.J."/>
            <person name="Li L.F."/>
            <person name="Wei W."/>
            <person name="Gao Y.C."/>
            <person name="Liu J.Z."/>
            <person name="Shao H.Z."/>
            <person name="Wang X."/>
            <person name="Wang C.C."/>
            <person name="Yang T.C."/>
            <person name="Huo Q.B."/>
            <person name="Li W."/>
            <person name="Chen H.Y."/>
            <person name="Chen S.E."/>
            <person name="Zhou L.G."/>
            <person name="Ni X.B."/>
            <person name="Tian J.H."/>
            <person name="Sheng Y."/>
            <person name="Liu T."/>
            <person name="Pan Y.S."/>
            <person name="Xia L.Y."/>
            <person name="Li J."/>
            <person name="Zhao F."/>
            <person name="Cao W.C."/>
        </authorList>
    </citation>
    <scope>NUCLEOTIDE SEQUENCE [LARGE SCALE GENOMIC DNA]</scope>
    <source>
        <strain evidence="1">Iper-2018</strain>
    </source>
</reference>
<comment type="caution">
    <text evidence="1">The sequence shown here is derived from an EMBL/GenBank/DDBJ whole genome shotgun (WGS) entry which is preliminary data.</text>
</comment>
<accession>A0AC60QNL0</accession>
<name>A0AC60QNL0_IXOPE</name>
<keyword evidence="2" id="KW-1185">Reference proteome</keyword>
<dbReference type="EMBL" id="JABSTQ010007149">
    <property type="protein sequence ID" value="KAG0436169.1"/>
    <property type="molecule type" value="Genomic_DNA"/>
</dbReference>
<evidence type="ECO:0000313" key="2">
    <source>
        <dbReference type="Proteomes" id="UP000805193"/>
    </source>
</evidence>
<evidence type="ECO:0000313" key="1">
    <source>
        <dbReference type="EMBL" id="KAG0436169.1"/>
    </source>
</evidence>